<dbReference type="AlphaFoldDB" id="A0A8S4R7B2"/>
<dbReference type="InterPro" id="IPR050973">
    <property type="entry name" value="H3K9_Histone-Lys_N-MTase"/>
</dbReference>
<dbReference type="GO" id="GO:0005634">
    <property type="term" value="C:nucleus"/>
    <property type="evidence" value="ECO:0007669"/>
    <property type="project" value="InterPro"/>
</dbReference>
<dbReference type="PROSITE" id="PS50868">
    <property type="entry name" value="POST_SET"/>
    <property type="match status" value="1"/>
</dbReference>
<dbReference type="OrthoDB" id="308383at2759"/>
<dbReference type="PANTHER" id="PTHR46223:SF3">
    <property type="entry name" value="HISTONE-LYSINE N-METHYLTRANSFERASE SET-23"/>
    <property type="match status" value="1"/>
</dbReference>
<evidence type="ECO:0000256" key="6">
    <source>
        <dbReference type="ARBA" id="ARBA00022723"/>
    </source>
</evidence>
<evidence type="ECO:0000313" key="12">
    <source>
        <dbReference type="Proteomes" id="UP000838756"/>
    </source>
</evidence>
<organism evidence="11 12">
    <name type="scientific">Pararge aegeria aegeria</name>
    <dbReference type="NCBI Taxonomy" id="348720"/>
    <lineage>
        <taxon>Eukaryota</taxon>
        <taxon>Metazoa</taxon>
        <taxon>Ecdysozoa</taxon>
        <taxon>Arthropoda</taxon>
        <taxon>Hexapoda</taxon>
        <taxon>Insecta</taxon>
        <taxon>Pterygota</taxon>
        <taxon>Neoptera</taxon>
        <taxon>Endopterygota</taxon>
        <taxon>Lepidoptera</taxon>
        <taxon>Glossata</taxon>
        <taxon>Ditrysia</taxon>
        <taxon>Papilionoidea</taxon>
        <taxon>Nymphalidae</taxon>
        <taxon>Satyrinae</taxon>
        <taxon>Satyrini</taxon>
        <taxon>Parargina</taxon>
        <taxon>Pararge</taxon>
    </lineage>
</organism>
<evidence type="ECO:0000256" key="5">
    <source>
        <dbReference type="ARBA" id="ARBA00022691"/>
    </source>
</evidence>
<dbReference type="EMBL" id="CAKXAJ010024731">
    <property type="protein sequence ID" value="CAH2229631.1"/>
    <property type="molecule type" value="Genomic_DNA"/>
</dbReference>
<dbReference type="InterPro" id="IPR046341">
    <property type="entry name" value="SET_dom_sf"/>
</dbReference>
<comment type="subcellular location">
    <subcellularLocation>
        <location evidence="1">Chromosome</location>
    </subcellularLocation>
</comment>
<evidence type="ECO:0000313" key="11">
    <source>
        <dbReference type="EMBL" id="CAH2229631.1"/>
    </source>
</evidence>
<dbReference type="GO" id="GO:0008170">
    <property type="term" value="F:N-methyltransferase activity"/>
    <property type="evidence" value="ECO:0007669"/>
    <property type="project" value="UniProtKB-ARBA"/>
</dbReference>
<dbReference type="GO" id="GO:0008757">
    <property type="term" value="F:S-adenosylmethionine-dependent methyltransferase activity"/>
    <property type="evidence" value="ECO:0007669"/>
    <property type="project" value="UniProtKB-ARBA"/>
</dbReference>
<feature type="domain" description="SET" evidence="8">
    <location>
        <begin position="118"/>
        <end position="244"/>
    </location>
</feature>
<comment type="caution">
    <text evidence="11">The sequence shown here is derived from an EMBL/GenBank/DDBJ whole genome shotgun (WGS) entry which is preliminary data.</text>
</comment>
<dbReference type="GO" id="GO:0032259">
    <property type="term" value="P:methylation"/>
    <property type="evidence" value="ECO:0007669"/>
    <property type="project" value="UniProtKB-KW"/>
</dbReference>
<evidence type="ECO:0000259" key="8">
    <source>
        <dbReference type="PROSITE" id="PS50280"/>
    </source>
</evidence>
<evidence type="ECO:0000256" key="4">
    <source>
        <dbReference type="ARBA" id="ARBA00022679"/>
    </source>
</evidence>
<evidence type="ECO:0000256" key="3">
    <source>
        <dbReference type="ARBA" id="ARBA00022603"/>
    </source>
</evidence>
<keyword evidence="3" id="KW-0489">Methyltransferase</keyword>
<dbReference type="SUPFAM" id="SSF82199">
    <property type="entry name" value="SET domain"/>
    <property type="match status" value="1"/>
</dbReference>
<dbReference type="PROSITE" id="PS50280">
    <property type="entry name" value="SET"/>
    <property type="match status" value="1"/>
</dbReference>
<gene>
    <name evidence="11" type="primary">jg27447</name>
    <name evidence="11" type="ORF">PAEG_LOCUS9043</name>
</gene>
<protein>
    <submittedName>
        <fullName evidence="11">Jg27447 protein</fullName>
    </submittedName>
</protein>
<dbReference type="InterPro" id="IPR001214">
    <property type="entry name" value="SET_dom"/>
</dbReference>
<feature type="domain" description="Post-SET" evidence="10">
    <location>
        <begin position="257"/>
        <end position="273"/>
    </location>
</feature>
<dbReference type="GO" id="GO:0042054">
    <property type="term" value="F:histone methyltransferase activity"/>
    <property type="evidence" value="ECO:0007669"/>
    <property type="project" value="InterPro"/>
</dbReference>
<keyword evidence="2" id="KW-0158">Chromosome</keyword>
<dbReference type="InterPro" id="IPR007728">
    <property type="entry name" value="Pre-SET_dom"/>
</dbReference>
<dbReference type="Pfam" id="PF05033">
    <property type="entry name" value="Pre-SET"/>
    <property type="match status" value="1"/>
</dbReference>
<evidence type="ECO:0000259" key="10">
    <source>
        <dbReference type="PROSITE" id="PS50868"/>
    </source>
</evidence>
<feature type="domain" description="Pre-SET" evidence="9">
    <location>
        <begin position="42"/>
        <end position="115"/>
    </location>
</feature>
<dbReference type="SMART" id="SM00317">
    <property type="entry name" value="SET"/>
    <property type="match status" value="1"/>
</dbReference>
<proteinExistence type="predicted"/>
<dbReference type="Gene3D" id="2.170.270.10">
    <property type="entry name" value="SET domain"/>
    <property type="match status" value="1"/>
</dbReference>
<name>A0A8S4R7B2_9NEOP</name>
<accession>A0A8S4R7B2</accession>
<dbReference type="GO" id="GO:0005694">
    <property type="term" value="C:chromosome"/>
    <property type="evidence" value="ECO:0007669"/>
    <property type="project" value="UniProtKB-SubCell"/>
</dbReference>
<keyword evidence="5" id="KW-0949">S-adenosyl-L-methionine</keyword>
<dbReference type="Proteomes" id="UP000838756">
    <property type="component" value="Unassembled WGS sequence"/>
</dbReference>
<dbReference type="PANTHER" id="PTHR46223">
    <property type="entry name" value="HISTONE-LYSINE N-METHYLTRANSFERASE SUV39H"/>
    <property type="match status" value="1"/>
</dbReference>
<dbReference type="InterPro" id="IPR003616">
    <property type="entry name" value="Post-SET_dom"/>
</dbReference>
<keyword evidence="12" id="KW-1185">Reference proteome</keyword>
<evidence type="ECO:0000256" key="2">
    <source>
        <dbReference type="ARBA" id="ARBA00022454"/>
    </source>
</evidence>
<reference evidence="11" key="1">
    <citation type="submission" date="2022-03" db="EMBL/GenBank/DDBJ databases">
        <authorList>
            <person name="Lindestad O."/>
        </authorList>
    </citation>
    <scope>NUCLEOTIDE SEQUENCE</scope>
</reference>
<keyword evidence="7" id="KW-0862">Zinc</keyword>
<evidence type="ECO:0000256" key="1">
    <source>
        <dbReference type="ARBA" id="ARBA00004286"/>
    </source>
</evidence>
<keyword evidence="6" id="KW-0479">Metal-binding</keyword>
<sequence length="277" mass="31128">MIDNYLHADFDVMYISENIPGPSEPTLEAEELAKNFNSQITHCCKCNSKCLPDSCECLEISGGANYRLLDQQHSNSRVYVMNVKGNVHSNSYPVVECNDLCKCKDSCGNRLVQYGPIKTLYVKSTQNKLKGLGLFTNTLISQGSFVCEYAGEVLTKKQALFRYNNNEMHGRMNYIFCLNEHVIGRIVQTYIDPSSFGNIGRYINHSCYPNCEIVPVRVNTPLPKLAVFSIMDIQPDAEITFDYGSDDVNNCVSNVTTRKPCLCNSSHCKGFMPYLPC</sequence>
<dbReference type="Pfam" id="PF00856">
    <property type="entry name" value="SET"/>
    <property type="match status" value="1"/>
</dbReference>
<evidence type="ECO:0000259" key="9">
    <source>
        <dbReference type="PROSITE" id="PS50867"/>
    </source>
</evidence>
<keyword evidence="4" id="KW-0808">Transferase</keyword>
<dbReference type="PROSITE" id="PS50867">
    <property type="entry name" value="PRE_SET"/>
    <property type="match status" value="1"/>
</dbReference>
<evidence type="ECO:0000256" key="7">
    <source>
        <dbReference type="ARBA" id="ARBA00022833"/>
    </source>
</evidence>
<dbReference type="GO" id="GO:0008270">
    <property type="term" value="F:zinc ion binding"/>
    <property type="evidence" value="ECO:0007669"/>
    <property type="project" value="InterPro"/>
</dbReference>